<keyword evidence="2" id="KW-1185">Reference proteome</keyword>
<dbReference type="AlphaFoldDB" id="A0AB33IE41"/>
<organism evidence="1 2">
    <name type="scientific">Acetobacter aceti NBRC 14818</name>
    <dbReference type="NCBI Taxonomy" id="887700"/>
    <lineage>
        <taxon>Bacteria</taxon>
        <taxon>Pseudomonadati</taxon>
        <taxon>Pseudomonadota</taxon>
        <taxon>Alphaproteobacteria</taxon>
        <taxon>Acetobacterales</taxon>
        <taxon>Acetobacteraceae</taxon>
        <taxon>Acetobacter</taxon>
        <taxon>Acetobacter subgen. Acetobacter</taxon>
    </lineage>
</organism>
<dbReference type="EMBL" id="AP023410">
    <property type="protein sequence ID" value="BCK76470.1"/>
    <property type="molecule type" value="Genomic_DNA"/>
</dbReference>
<evidence type="ECO:0000313" key="1">
    <source>
        <dbReference type="EMBL" id="BCK76470.1"/>
    </source>
</evidence>
<reference evidence="1 2" key="1">
    <citation type="journal article" date="2011" name="Microbiology">
        <title>Transcriptome response to different carbon sources in Acetobacter aceti.</title>
        <authorList>
            <person name="Sakurai K."/>
            <person name="Arai H."/>
            <person name="Ishii M."/>
            <person name="Igarashi Y."/>
        </authorList>
    </citation>
    <scope>NUCLEOTIDE SEQUENCE [LARGE SCALE GENOMIC DNA]</scope>
    <source>
        <strain evidence="1 2">NBRC 14818</strain>
    </source>
</reference>
<accession>A0AB33IE41</accession>
<gene>
    <name evidence="1" type="ORF">EMQ_2076</name>
</gene>
<sequence length="88" mass="9663">MRVRAVWRAALAGEVVSGSAEARESVLVGREPRGAFMVLIVRDPPHANNSGHRATCDVLPKRRCVVVRPITTVRHRKADLIAPAGFRK</sequence>
<dbReference type="Proteomes" id="UP000516424">
    <property type="component" value="Chromosome"/>
</dbReference>
<protein>
    <recommendedName>
        <fullName evidence="3">Secreted protein</fullName>
    </recommendedName>
</protein>
<evidence type="ECO:0000313" key="2">
    <source>
        <dbReference type="Proteomes" id="UP000516424"/>
    </source>
</evidence>
<proteinExistence type="predicted"/>
<evidence type="ECO:0008006" key="3">
    <source>
        <dbReference type="Google" id="ProtNLM"/>
    </source>
</evidence>
<name>A0AB33IE41_ACEAC</name>